<dbReference type="STRING" id="29655.A0A0K9PMV8"/>
<dbReference type="PROSITE" id="PS51354">
    <property type="entry name" value="GLUTAREDOXIN_2"/>
    <property type="match status" value="1"/>
</dbReference>
<dbReference type="Gene3D" id="3.40.30.10">
    <property type="entry name" value="Glutaredoxin"/>
    <property type="match status" value="1"/>
</dbReference>
<keyword evidence="3" id="KW-1185">Reference proteome</keyword>
<dbReference type="CDD" id="cd03031">
    <property type="entry name" value="GRX_GRX_like"/>
    <property type="match status" value="1"/>
</dbReference>
<dbReference type="InterPro" id="IPR036249">
    <property type="entry name" value="Thioredoxin-like_sf"/>
</dbReference>
<accession>A0A0K9PMV8</accession>
<proteinExistence type="predicted"/>
<dbReference type="InterPro" id="IPR002109">
    <property type="entry name" value="Glutaredoxin"/>
</dbReference>
<reference evidence="3" key="1">
    <citation type="journal article" date="2016" name="Nature">
        <title>The genome of the seagrass Zostera marina reveals angiosperm adaptation to the sea.</title>
        <authorList>
            <person name="Olsen J.L."/>
            <person name="Rouze P."/>
            <person name="Verhelst B."/>
            <person name="Lin Y.-C."/>
            <person name="Bayer T."/>
            <person name="Collen J."/>
            <person name="Dattolo E."/>
            <person name="De Paoli E."/>
            <person name="Dittami S."/>
            <person name="Maumus F."/>
            <person name="Michel G."/>
            <person name="Kersting A."/>
            <person name="Lauritano C."/>
            <person name="Lohaus R."/>
            <person name="Toepel M."/>
            <person name="Tonon T."/>
            <person name="Vanneste K."/>
            <person name="Amirebrahimi M."/>
            <person name="Brakel J."/>
            <person name="Bostroem C."/>
            <person name="Chovatia M."/>
            <person name="Grimwood J."/>
            <person name="Jenkins J.W."/>
            <person name="Jueterbock A."/>
            <person name="Mraz A."/>
            <person name="Stam W.T."/>
            <person name="Tice H."/>
            <person name="Bornberg-Bauer E."/>
            <person name="Green P.J."/>
            <person name="Pearson G.A."/>
            <person name="Procaccini G."/>
            <person name="Duarte C.M."/>
            <person name="Schmutz J."/>
            <person name="Reusch T.B.H."/>
            <person name="Van de Peer Y."/>
        </authorList>
    </citation>
    <scope>NUCLEOTIDE SEQUENCE [LARGE SCALE GENOMIC DNA]</scope>
    <source>
        <strain evidence="3">cv. Finnish</strain>
    </source>
</reference>
<dbReference type="Pfam" id="PF23733">
    <property type="entry name" value="GRXCR1-2_C"/>
    <property type="match status" value="1"/>
</dbReference>
<dbReference type="PANTHER" id="PTHR45669">
    <property type="entry name" value="GLUTAREDOXIN DOMAIN-CONTAINING CYSTEINE-RICH PROTEIN CG12206-RELATED"/>
    <property type="match status" value="1"/>
</dbReference>
<evidence type="ECO:0000313" key="3">
    <source>
        <dbReference type="Proteomes" id="UP000036987"/>
    </source>
</evidence>
<dbReference type="AlphaFoldDB" id="A0A0K9PMV8"/>
<dbReference type="Proteomes" id="UP000036987">
    <property type="component" value="Unassembled WGS sequence"/>
</dbReference>
<organism evidence="2 3">
    <name type="scientific">Zostera marina</name>
    <name type="common">Eelgrass</name>
    <dbReference type="NCBI Taxonomy" id="29655"/>
    <lineage>
        <taxon>Eukaryota</taxon>
        <taxon>Viridiplantae</taxon>
        <taxon>Streptophyta</taxon>
        <taxon>Embryophyta</taxon>
        <taxon>Tracheophyta</taxon>
        <taxon>Spermatophyta</taxon>
        <taxon>Magnoliopsida</taxon>
        <taxon>Liliopsida</taxon>
        <taxon>Zosteraceae</taxon>
        <taxon>Zostera</taxon>
    </lineage>
</organism>
<dbReference type="EMBL" id="LFYR01000729">
    <property type="protein sequence ID" value="KMZ70289.1"/>
    <property type="molecule type" value="Genomic_DNA"/>
</dbReference>
<sequence>MGCASSSFLEEDGKSSCVAGGAGSSGFKHHIVSLTSTTYGLLTTFDNPNATLPPPPPPPPLPSLPPSISRLNLHSRSEPEIINSWELMEGLDYSTGIAHSSNIGDMASFCFPTDPHWKPKVTDYWFKGFEGFEKRCPPGGENSVVIYTTTLRGIRKTFEDCNTVRSLVEGTGVWVKERDVSMDIGFREELRELMKGSPHGCTVPRLFVRGMYIGGVEEVMKIHEEGTLGNIFEGLPKVRSVGEPCDGCGGAKFLPCFRCCGGRKVVLLEVILGKETGMVARCPDCNENGLVLCPICC</sequence>
<dbReference type="PANTHER" id="PTHR45669:SF22">
    <property type="entry name" value="GLUTAREDOXIN DOMAIN-CONTAINING CYSTEINE-RICH PROTEIN CG12206-RELATED"/>
    <property type="match status" value="1"/>
</dbReference>
<evidence type="ECO:0000313" key="2">
    <source>
        <dbReference type="EMBL" id="KMZ70289.1"/>
    </source>
</evidence>
<gene>
    <name evidence="2" type="ORF">ZOSMA_1G02660</name>
</gene>
<dbReference type="OrthoDB" id="423313at2759"/>
<dbReference type="OMA" id="EIINSWE"/>
<evidence type="ECO:0000259" key="1">
    <source>
        <dbReference type="Pfam" id="PF00462"/>
    </source>
</evidence>
<name>A0A0K9PMV8_ZOSMR</name>
<feature type="domain" description="Glutaredoxin" evidence="1">
    <location>
        <begin position="144"/>
        <end position="213"/>
    </location>
</feature>
<dbReference type="Pfam" id="PF00462">
    <property type="entry name" value="Glutaredoxin"/>
    <property type="match status" value="1"/>
</dbReference>
<comment type="caution">
    <text evidence="2">The sequence shown here is derived from an EMBL/GenBank/DDBJ whole genome shotgun (WGS) entry which is preliminary data.</text>
</comment>
<dbReference type="SUPFAM" id="SSF52833">
    <property type="entry name" value="Thioredoxin-like"/>
    <property type="match status" value="1"/>
</dbReference>
<protein>
    <submittedName>
        <fullName evidence="2">Glutaredoxin family protein</fullName>
    </submittedName>
</protein>